<keyword evidence="4" id="KW-1185">Reference proteome</keyword>
<feature type="coiled-coil region" evidence="1">
    <location>
        <begin position="42"/>
        <end position="135"/>
    </location>
</feature>
<name>A0A8B6BJQ5_MYTGA</name>
<evidence type="ECO:0000313" key="3">
    <source>
        <dbReference type="EMBL" id="VDH91908.1"/>
    </source>
</evidence>
<dbReference type="AlphaFoldDB" id="A0A8B6BJQ5"/>
<proteinExistence type="predicted"/>
<comment type="caution">
    <text evidence="3">The sequence shown here is derived from an EMBL/GenBank/DDBJ whole genome shotgun (WGS) entry which is preliminary data.</text>
</comment>
<feature type="region of interest" description="Disordered" evidence="2">
    <location>
        <begin position="197"/>
        <end position="246"/>
    </location>
</feature>
<dbReference type="EMBL" id="UYJE01000275">
    <property type="protein sequence ID" value="VDH91908.1"/>
    <property type="molecule type" value="Genomic_DNA"/>
</dbReference>
<feature type="compositionally biased region" description="Basic residues" evidence="2">
    <location>
        <begin position="223"/>
        <end position="246"/>
    </location>
</feature>
<reference evidence="3" key="1">
    <citation type="submission" date="2018-11" db="EMBL/GenBank/DDBJ databases">
        <authorList>
            <person name="Alioto T."/>
            <person name="Alioto T."/>
        </authorList>
    </citation>
    <scope>NUCLEOTIDE SEQUENCE</scope>
</reference>
<accession>A0A8B6BJQ5</accession>
<keyword evidence="1" id="KW-0175">Coiled coil</keyword>
<gene>
    <name evidence="3" type="ORF">MGAL_10B071712</name>
</gene>
<protein>
    <submittedName>
        <fullName evidence="3">Uncharacterized protein</fullName>
    </submittedName>
</protein>
<evidence type="ECO:0000256" key="2">
    <source>
        <dbReference type="SAM" id="MobiDB-lite"/>
    </source>
</evidence>
<dbReference type="Proteomes" id="UP000596742">
    <property type="component" value="Unassembled WGS sequence"/>
</dbReference>
<evidence type="ECO:0000313" key="4">
    <source>
        <dbReference type="Proteomes" id="UP000596742"/>
    </source>
</evidence>
<evidence type="ECO:0000256" key="1">
    <source>
        <dbReference type="SAM" id="Coils"/>
    </source>
</evidence>
<dbReference type="OrthoDB" id="2272416at2759"/>
<organism evidence="3 4">
    <name type="scientific">Mytilus galloprovincialis</name>
    <name type="common">Mediterranean mussel</name>
    <dbReference type="NCBI Taxonomy" id="29158"/>
    <lineage>
        <taxon>Eukaryota</taxon>
        <taxon>Metazoa</taxon>
        <taxon>Spiralia</taxon>
        <taxon>Lophotrochozoa</taxon>
        <taxon>Mollusca</taxon>
        <taxon>Bivalvia</taxon>
        <taxon>Autobranchia</taxon>
        <taxon>Pteriomorphia</taxon>
        <taxon>Mytilida</taxon>
        <taxon>Mytiloidea</taxon>
        <taxon>Mytilidae</taxon>
        <taxon>Mytilinae</taxon>
        <taxon>Mytilus</taxon>
    </lineage>
</organism>
<sequence>MDTYIQNKKTCRELPFSNLKDTNFGKYLDLTCVIKTELKNVKQKFKDDQINQQNRVNELQSQLEKLVNEIIQARQIITKFIDQTSDLKQENEKLSITVDQNKESEAETNQILEELIKKNSELSEELEEYKEFEEENTMFDSDGEETYFITNKDVDKMLEEQSDTHLKLVSKLEDENRTLKSKMEHLTSVQCANSTIEKQETRLNTETRMSPMDIVDKLIQNQNKKHSTKRSSKNSKRKSRVSKNTS</sequence>